<organism evidence="1 2">
    <name type="scientific">Pseudomonas koreensis</name>
    <dbReference type="NCBI Taxonomy" id="198620"/>
    <lineage>
        <taxon>Bacteria</taxon>
        <taxon>Pseudomonadati</taxon>
        <taxon>Pseudomonadota</taxon>
        <taxon>Gammaproteobacteria</taxon>
        <taxon>Pseudomonadales</taxon>
        <taxon>Pseudomonadaceae</taxon>
        <taxon>Pseudomonas</taxon>
    </lineage>
</organism>
<dbReference type="Proteomes" id="UP001139955">
    <property type="component" value="Unassembled WGS sequence"/>
</dbReference>
<accession>A0A9X2XDI1</accession>
<dbReference type="EMBL" id="JAOSKY010000001">
    <property type="protein sequence ID" value="MCU7246623.1"/>
    <property type="molecule type" value="Genomic_DNA"/>
</dbReference>
<dbReference type="RefSeq" id="WP_301620878.1">
    <property type="nucleotide sequence ID" value="NZ_JAOSKY010000001.1"/>
</dbReference>
<sequence length="124" mass="13546">MSTITGDPTHGFSEQAIDYLAPRPRAIPYAPLAGCRTGSGVIDHFESIWPWGSVLATEVLNGAPIFRDSVFFEVIVNFLDHQIGDEIRVQGQAVEGGGVVSCCRLKRLPISPLTCDFPFQMLKP</sequence>
<dbReference type="AlphaFoldDB" id="A0A9X2XDI1"/>
<name>A0A9X2XDI1_9PSED</name>
<protein>
    <submittedName>
        <fullName evidence="1">Uncharacterized protein</fullName>
    </submittedName>
</protein>
<evidence type="ECO:0000313" key="1">
    <source>
        <dbReference type="EMBL" id="MCU7246623.1"/>
    </source>
</evidence>
<reference evidence="1" key="2">
    <citation type="journal article" date="2023" name="mSystems">
        <title>Charting the Lipopeptidome of Nonpathogenic Pseudomonas.</title>
        <authorList>
            <person name="Cesa-Luna C."/>
            <person name="Geudens N."/>
            <person name="Girard L."/>
            <person name="De Roo V."/>
            <person name="Maklad H.R."/>
            <person name="Martins J.C."/>
            <person name="Hofte M."/>
            <person name="De Mot R."/>
        </authorList>
    </citation>
    <scope>NUCLEOTIDE SEQUENCE</scope>
    <source>
        <strain evidence="1">B1M3-32</strain>
    </source>
</reference>
<reference evidence="1" key="1">
    <citation type="submission" date="2022-09" db="EMBL/GenBank/DDBJ databases">
        <authorList>
            <person name="Cesa-Luna C."/>
            <person name="Girard L."/>
            <person name="Lood C."/>
            <person name="Hofte M."/>
            <person name="De Mot R."/>
        </authorList>
    </citation>
    <scope>NUCLEOTIDE SEQUENCE</scope>
    <source>
        <strain evidence="1">B1M3-32</strain>
    </source>
</reference>
<keyword evidence="2" id="KW-1185">Reference proteome</keyword>
<proteinExistence type="predicted"/>
<evidence type="ECO:0000313" key="2">
    <source>
        <dbReference type="Proteomes" id="UP001139955"/>
    </source>
</evidence>
<comment type="caution">
    <text evidence="1">The sequence shown here is derived from an EMBL/GenBank/DDBJ whole genome shotgun (WGS) entry which is preliminary data.</text>
</comment>
<gene>
    <name evidence="1" type="ORF">OC940_02270</name>
</gene>